<name>A0A520KM08_9CREN</name>
<reference evidence="4 5" key="1">
    <citation type="journal article" date="2019" name="Nat. Microbiol.">
        <title>Wide diversity of methane and short-chain alkane metabolisms in uncultured archaea.</title>
        <authorList>
            <person name="Borrel G."/>
            <person name="Adam P.S."/>
            <person name="McKay L.J."/>
            <person name="Chen L.X."/>
            <person name="Sierra-Garcia I.N."/>
            <person name="Sieber C.M."/>
            <person name="Letourneur Q."/>
            <person name="Ghozlane A."/>
            <person name="Andersen G.L."/>
            <person name="Li W.J."/>
            <person name="Hallam S.J."/>
            <person name="Muyzer G."/>
            <person name="de Oliveira V.M."/>
            <person name="Inskeep W.P."/>
            <person name="Banfield J.F."/>
            <person name="Gribaldo S."/>
        </authorList>
    </citation>
    <scope>NUCLEOTIDE SEQUENCE [LARGE SCALE GENOMIC DNA]</scope>
    <source>
        <strain evidence="4">NM4</strain>
    </source>
</reference>
<dbReference type="InterPro" id="IPR005111">
    <property type="entry name" value="MoeA_C_domain_IV"/>
</dbReference>
<dbReference type="Gene3D" id="2.40.340.10">
    <property type="entry name" value="MoeA, C-terminal, domain IV"/>
    <property type="match status" value="1"/>
</dbReference>
<dbReference type="InterPro" id="IPR005110">
    <property type="entry name" value="MoeA_linker/N"/>
</dbReference>
<dbReference type="UniPathway" id="UPA00344"/>
<dbReference type="Pfam" id="PF03453">
    <property type="entry name" value="MoeA_N"/>
    <property type="match status" value="1"/>
</dbReference>
<evidence type="ECO:0000313" key="4">
    <source>
        <dbReference type="EMBL" id="RZN62309.1"/>
    </source>
</evidence>
<dbReference type="CDD" id="cd00887">
    <property type="entry name" value="MoeA"/>
    <property type="match status" value="1"/>
</dbReference>
<protein>
    <submittedName>
        <fullName evidence="4">Molybdopterin molybdenumtransferase MoeA</fullName>
    </submittedName>
</protein>
<dbReference type="EMBL" id="RXII01000049">
    <property type="protein sequence ID" value="RZN62309.1"/>
    <property type="molecule type" value="Genomic_DNA"/>
</dbReference>
<dbReference type="Proteomes" id="UP000316217">
    <property type="component" value="Unassembled WGS sequence"/>
</dbReference>
<sequence>MHISRGFKQLEKVDSALSLFLNSLRKRELDTEIVHVEESINRVLAEDVVSDVDVPSFNRAAMDGYAVRAEDTYGASPSSPVVLKLVGTVHPGRKPDLSIGKFEAAWITTGSYLPDGADAVVMAEDAKRLGDEVEIYSSVPPWKNVDRAGEDIRKGDIILKKGTFLGPYEIAALCSINLSRVKVYRRVKVGMIATGDELVEVGDAAVAGKVVNSSAPMLRLLMRDLPVEVKYYGIVRDEPSHLVPVLRKSIAENDMVLTIAGTSIGDRDLLFRAVEEVEGRIIVHGVTQMPGRPTLLAISADGKPIIGLPGYPVATAISFMNFALPVLERIAGIEGERFIPRIRARVMSRIPSRPGIRHYARVKLQKIDGEVWASPIRVSGAGIISSLKDGDGLLVIPEEVEGIEKGSYADVIVIKRYLRW</sequence>
<dbReference type="SMART" id="SM00852">
    <property type="entry name" value="MoCF_biosynth"/>
    <property type="match status" value="1"/>
</dbReference>
<gene>
    <name evidence="4" type="ORF">EF810_03250</name>
</gene>
<dbReference type="NCBIfam" id="NF045515">
    <property type="entry name" value="Glp_gephyrin"/>
    <property type="match status" value="1"/>
</dbReference>
<keyword evidence="2" id="KW-0501">Molybdenum cofactor biosynthesis</keyword>
<comment type="pathway">
    <text evidence="1">Cofactor biosynthesis; molybdopterin biosynthesis.</text>
</comment>
<comment type="caution">
    <text evidence="4">The sequence shown here is derived from an EMBL/GenBank/DDBJ whole genome shotgun (WGS) entry which is preliminary data.</text>
</comment>
<evidence type="ECO:0000256" key="2">
    <source>
        <dbReference type="ARBA" id="ARBA00023150"/>
    </source>
</evidence>
<dbReference type="SUPFAM" id="SSF53218">
    <property type="entry name" value="Molybdenum cofactor biosynthesis proteins"/>
    <property type="match status" value="1"/>
</dbReference>
<dbReference type="InterPro" id="IPR036688">
    <property type="entry name" value="MoeA_C_domain_IV_sf"/>
</dbReference>
<keyword evidence="4" id="KW-0808">Transferase</keyword>
<evidence type="ECO:0000256" key="1">
    <source>
        <dbReference type="ARBA" id="ARBA00005046"/>
    </source>
</evidence>
<dbReference type="SUPFAM" id="SSF63882">
    <property type="entry name" value="MoeA N-terminal region -like"/>
    <property type="match status" value="1"/>
</dbReference>
<dbReference type="Gene3D" id="3.90.105.10">
    <property type="entry name" value="Molybdopterin biosynthesis moea protein, domain 2"/>
    <property type="match status" value="1"/>
</dbReference>
<dbReference type="GO" id="GO:0061599">
    <property type="term" value="F:molybdopterin molybdotransferase activity"/>
    <property type="evidence" value="ECO:0007669"/>
    <property type="project" value="TreeGrafter"/>
</dbReference>
<dbReference type="Pfam" id="PF03454">
    <property type="entry name" value="MoeA_C"/>
    <property type="match status" value="1"/>
</dbReference>
<dbReference type="AlphaFoldDB" id="A0A520KM08"/>
<dbReference type="GO" id="GO:0005737">
    <property type="term" value="C:cytoplasm"/>
    <property type="evidence" value="ECO:0007669"/>
    <property type="project" value="TreeGrafter"/>
</dbReference>
<dbReference type="Gene3D" id="3.40.980.10">
    <property type="entry name" value="MoaB/Mog-like domain"/>
    <property type="match status" value="1"/>
</dbReference>
<proteinExistence type="predicted"/>
<dbReference type="PANTHER" id="PTHR10192">
    <property type="entry name" value="MOLYBDOPTERIN BIOSYNTHESIS PROTEIN"/>
    <property type="match status" value="1"/>
</dbReference>
<evidence type="ECO:0000313" key="5">
    <source>
        <dbReference type="Proteomes" id="UP000316217"/>
    </source>
</evidence>
<dbReference type="SUPFAM" id="SSF63867">
    <property type="entry name" value="MoeA C-terminal domain-like"/>
    <property type="match status" value="1"/>
</dbReference>
<organism evidence="4 5">
    <name type="scientific">Candidatus Methanodesulfokora washburnensis</name>
    <dbReference type="NCBI Taxonomy" id="2478471"/>
    <lineage>
        <taxon>Archaea</taxon>
        <taxon>Thermoproteota</taxon>
        <taxon>Candidatus Korarchaeia</taxon>
        <taxon>Candidatus Korarchaeia incertae sedis</taxon>
        <taxon>Candidatus Methanodesulfokora</taxon>
    </lineage>
</organism>
<accession>A0A520KM08</accession>
<dbReference type="InterPro" id="IPR036135">
    <property type="entry name" value="MoeA_linker/N_sf"/>
</dbReference>
<dbReference type="PANTHER" id="PTHR10192:SF19">
    <property type="entry name" value="MOLYBDOPTERIN BIOSYNTHESIS PROTEIN MJ0666-RELATED"/>
    <property type="match status" value="1"/>
</dbReference>
<dbReference type="InterPro" id="IPR038987">
    <property type="entry name" value="MoeA-like"/>
</dbReference>
<dbReference type="Gene3D" id="2.170.190.11">
    <property type="entry name" value="Molybdopterin biosynthesis moea protein, domain 3"/>
    <property type="match status" value="1"/>
</dbReference>
<dbReference type="Pfam" id="PF00994">
    <property type="entry name" value="MoCF_biosynth"/>
    <property type="match status" value="1"/>
</dbReference>
<evidence type="ECO:0000259" key="3">
    <source>
        <dbReference type="SMART" id="SM00852"/>
    </source>
</evidence>
<feature type="domain" description="MoaB/Mog" evidence="3">
    <location>
        <begin position="190"/>
        <end position="329"/>
    </location>
</feature>
<dbReference type="GO" id="GO:0006777">
    <property type="term" value="P:Mo-molybdopterin cofactor biosynthetic process"/>
    <property type="evidence" value="ECO:0007669"/>
    <property type="project" value="UniProtKB-KW"/>
</dbReference>
<dbReference type="InterPro" id="IPR036425">
    <property type="entry name" value="MoaB/Mog-like_dom_sf"/>
</dbReference>
<dbReference type="InterPro" id="IPR001453">
    <property type="entry name" value="MoaB/Mog_dom"/>
</dbReference>